<comment type="caution">
    <text evidence="3">The sequence shown here is derived from an EMBL/GenBank/DDBJ whole genome shotgun (WGS) entry which is preliminary data.</text>
</comment>
<gene>
    <name evidence="3" type="ORF">DC3_05020</name>
</gene>
<keyword evidence="1" id="KW-0812">Transmembrane</keyword>
<evidence type="ECO:0000313" key="4">
    <source>
        <dbReference type="Proteomes" id="UP000321306"/>
    </source>
</evidence>
<proteinExistence type="predicted"/>
<evidence type="ECO:0000313" key="3">
    <source>
        <dbReference type="EMBL" id="GEM44867.1"/>
    </source>
</evidence>
<keyword evidence="1" id="KW-1133">Transmembrane helix</keyword>
<dbReference type="InterPro" id="IPR005135">
    <property type="entry name" value="Endo/exonuclease/phosphatase"/>
</dbReference>
<accession>A0A511MXJ3</accession>
<feature type="transmembrane region" description="Helical" evidence="1">
    <location>
        <begin position="63"/>
        <end position="82"/>
    </location>
</feature>
<dbReference type="GO" id="GO:0003824">
    <property type="term" value="F:catalytic activity"/>
    <property type="evidence" value="ECO:0007669"/>
    <property type="project" value="InterPro"/>
</dbReference>
<dbReference type="InterPro" id="IPR036691">
    <property type="entry name" value="Endo/exonu/phosph_ase_sf"/>
</dbReference>
<dbReference type="SUPFAM" id="SSF56219">
    <property type="entry name" value="DNase I-like"/>
    <property type="match status" value="1"/>
</dbReference>
<keyword evidence="1" id="KW-0472">Membrane</keyword>
<dbReference type="Proteomes" id="UP000321306">
    <property type="component" value="Unassembled WGS sequence"/>
</dbReference>
<evidence type="ECO:0000259" key="2">
    <source>
        <dbReference type="Pfam" id="PF03372"/>
    </source>
</evidence>
<dbReference type="EMBL" id="BJXB01000002">
    <property type="protein sequence ID" value="GEM44867.1"/>
    <property type="molecule type" value="Genomic_DNA"/>
</dbReference>
<name>A0A511MXJ3_DEIC1</name>
<sequence>MGRVRLLLTSLLYLLLVIGIWVLEEYEESHLGITVALTYSPHFFWLIPLFLLMHSAFRKKNWAALDVQALTLIFVMVALMNLRIPTPQECTGHPLALMSYSTHQGQVSAFVLQNILTVHQPEVVLLQDTAPSTSMYISSLKRSGWFTAEHQGLITLSRYPLKKQQGLSSVHALVTDLQLQRRTVRIINVLLPEVRDPLKFQLQARTHQGVLKQILGLASRNTVIAGNFNAVPHGLWVKPLRARYSEAMGLGFGYTYPTFLPVERRDQVWYSGGLCHQKHEVLPERGSDHRAIQVKLSVN</sequence>
<feature type="transmembrane region" description="Helical" evidence="1">
    <location>
        <begin position="29"/>
        <end position="51"/>
    </location>
</feature>
<dbReference type="AlphaFoldDB" id="A0A511MXJ3"/>
<reference evidence="3 4" key="1">
    <citation type="submission" date="2019-07" db="EMBL/GenBank/DDBJ databases">
        <title>Whole genome shotgun sequence of Deinococcus cellulosilyticus NBRC 106333.</title>
        <authorList>
            <person name="Hosoyama A."/>
            <person name="Uohara A."/>
            <person name="Ohji S."/>
            <person name="Ichikawa N."/>
        </authorList>
    </citation>
    <scope>NUCLEOTIDE SEQUENCE [LARGE SCALE GENOMIC DNA]</scope>
    <source>
        <strain evidence="3 4">NBRC 106333</strain>
    </source>
</reference>
<dbReference type="Gene3D" id="3.60.10.10">
    <property type="entry name" value="Endonuclease/exonuclease/phosphatase"/>
    <property type="match status" value="1"/>
</dbReference>
<feature type="transmembrane region" description="Helical" evidence="1">
    <location>
        <begin position="7"/>
        <end position="23"/>
    </location>
</feature>
<organism evidence="3 4">
    <name type="scientific">Deinococcus cellulosilyticus (strain DSM 18568 / NBRC 106333 / KACC 11606 / 5516J-15)</name>
    <dbReference type="NCBI Taxonomy" id="1223518"/>
    <lineage>
        <taxon>Bacteria</taxon>
        <taxon>Thermotogati</taxon>
        <taxon>Deinococcota</taxon>
        <taxon>Deinococci</taxon>
        <taxon>Deinococcales</taxon>
        <taxon>Deinococcaceae</taxon>
        <taxon>Deinococcus</taxon>
    </lineage>
</organism>
<protein>
    <recommendedName>
        <fullName evidence="2">Endonuclease/exonuclease/phosphatase domain-containing protein</fullName>
    </recommendedName>
</protein>
<evidence type="ECO:0000256" key="1">
    <source>
        <dbReference type="SAM" id="Phobius"/>
    </source>
</evidence>
<feature type="domain" description="Endonuclease/exonuclease/phosphatase" evidence="2">
    <location>
        <begin position="112"/>
        <end position="289"/>
    </location>
</feature>
<keyword evidence="4" id="KW-1185">Reference proteome</keyword>
<dbReference type="Pfam" id="PF03372">
    <property type="entry name" value="Exo_endo_phos"/>
    <property type="match status" value="1"/>
</dbReference>